<dbReference type="GO" id="GO:0046872">
    <property type="term" value="F:metal ion binding"/>
    <property type="evidence" value="ECO:0007669"/>
    <property type="project" value="InterPro"/>
</dbReference>
<dbReference type="OrthoDB" id="5483448at2"/>
<dbReference type="InterPro" id="IPR013815">
    <property type="entry name" value="ATP_grasp_subdomain_1"/>
</dbReference>
<accession>A0A1H1AAI7</accession>
<keyword evidence="4" id="KW-0436">Ligase</keyword>
<proteinExistence type="predicted"/>
<protein>
    <submittedName>
        <fullName evidence="4">Predicted ATP-dependent carboligase, ATP-grasp superfamily</fullName>
    </submittedName>
</protein>
<keyword evidence="1" id="KW-0547">Nucleotide-binding</keyword>
<dbReference type="GO" id="GO:0005524">
    <property type="term" value="F:ATP binding"/>
    <property type="evidence" value="ECO:0007669"/>
    <property type="project" value="UniProtKB-UniRule"/>
</dbReference>
<evidence type="ECO:0000259" key="3">
    <source>
        <dbReference type="PROSITE" id="PS50975"/>
    </source>
</evidence>
<dbReference type="Gene3D" id="3.30.1490.20">
    <property type="entry name" value="ATP-grasp fold, A domain"/>
    <property type="match status" value="1"/>
</dbReference>
<dbReference type="EMBL" id="FNKO01000001">
    <property type="protein sequence ID" value="SDQ36693.1"/>
    <property type="molecule type" value="Genomic_DNA"/>
</dbReference>
<sequence length="458" mass="50509">MRARGDVPRQRTAEIDTSTPVVVLKLDDNPFHHGGLGVIRGLGRLGVPVYGVCEDPFVPAARSRYLHGHWRWRVSGATTDDVVDGLARIAERLGRPAVVLPTDDAGAILLAEQSERLHPWLLFPSPPSELPRKFAGKDTLHRLCRGHGIPSPETETVTTWPRARAFASTLGYPLVAKLAMPWLASGRPRPPSTSVIHGPEQLAELYEKAGQPLVLQEFLPGGAEEAGRGQDWFFHGYRGVGSDVIAGCTGLKERSYPRPAGLTSFGRWVANPELERTATELLRRTDYRGIVDMDWRWDPRDGHYKLLDCNPRLGAQFRLFSDASGLDLSVAAYLDLTGQPVPAMDPVRERRFVVENYDPLAAFGGWRSGRFTLGEWAASVRGTEETAWFARDDLAPFGLMCLRTGWRALTRRFPRRAAGNRRSRPPRFHSGRAAGIANSVSPGRRSGGAKHGVEGVRG</sequence>
<dbReference type="STRING" id="995062.SAMN04489718_1494"/>
<feature type="compositionally biased region" description="Basic residues" evidence="2">
    <location>
        <begin position="417"/>
        <end position="430"/>
    </location>
</feature>
<gene>
    <name evidence="4" type="ORF">SAMN04489718_1494</name>
</gene>
<feature type="domain" description="ATP-grasp" evidence="3">
    <location>
        <begin position="141"/>
        <end position="337"/>
    </location>
</feature>
<feature type="region of interest" description="Disordered" evidence="2">
    <location>
        <begin position="417"/>
        <end position="458"/>
    </location>
</feature>
<dbReference type="PROSITE" id="PS50975">
    <property type="entry name" value="ATP_GRASP"/>
    <property type="match status" value="1"/>
</dbReference>
<name>A0A1H1AAI7_9ACTN</name>
<evidence type="ECO:0000256" key="2">
    <source>
        <dbReference type="SAM" id="MobiDB-lite"/>
    </source>
</evidence>
<dbReference type="AlphaFoldDB" id="A0A1H1AAI7"/>
<dbReference type="Proteomes" id="UP000199301">
    <property type="component" value="Unassembled WGS sequence"/>
</dbReference>
<dbReference type="SUPFAM" id="SSF56059">
    <property type="entry name" value="Glutathione synthetase ATP-binding domain-like"/>
    <property type="match status" value="1"/>
</dbReference>
<dbReference type="GO" id="GO:0016874">
    <property type="term" value="F:ligase activity"/>
    <property type="evidence" value="ECO:0007669"/>
    <property type="project" value="UniProtKB-KW"/>
</dbReference>
<keyword evidence="5" id="KW-1185">Reference proteome</keyword>
<evidence type="ECO:0000313" key="5">
    <source>
        <dbReference type="Proteomes" id="UP000199301"/>
    </source>
</evidence>
<organism evidence="4 5">
    <name type="scientific">Actinopolyspora saharensis</name>
    <dbReference type="NCBI Taxonomy" id="995062"/>
    <lineage>
        <taxon>Bacteria</taxon>
        <taxon>Bacillati</taxon>
        <taxon>Actinomycetota</taxon>
        <taxon>Actinomycetes</taxon>
        <taxon>Actinopolysporales</taxon>
        <taxon>Actinopolysporaceae</taxon>
        <taxon>Actinopolyspora</taxon>
    </lineage>
</organism>
<dbReference type="Gene3D" id="3.30.470.20">
    <property type="entry name" value="ATP-grasp fold, B domain"/>
    <property type="match status" value="1"/>
</dbReference>
<reference evidence="5" key="1">
    <citation type="submission" date="2016-10" db="EMBL/GenBank/DDBJ databases">
        <authorList>
            <person name="Varghese N."/>
            <person name="Submissions S."/>
        </authorList>
    </citation>
    <scope>NUCLEOTIDE SEQUENCE [LARGE SCALE GENOMIC DNA]</scope>
    <source>
        <strain evidence="5">DSM 45459</strain>
    </source>
</reference>
<dbReference type="RefSeq" id="WP_092521921.1">
    <property type="nucleotide sequence ID" value="NZ_FNKO01000001.1"/>
</dbReference>
<evidence type="ECO:0000313" key="4">
    <source>
        <dbReference type="EMBL" id="SDQ36693.1"/>
    </source>
</evidence>
<evidence type="ECO:0000256" key="1">
    <source>
        <dbReference type="PROSITE-ProRule" id="PRU00409"/>
    </source>
</evidence>
<keyword evidence="1" id="KW-0067">ATP-binding</keyword>
<dbReference type="InterPro" id="IPR011761">
    <property type="entry name" value="ATP-grasp"/>
</dbReference>